<gene>
    <name evidence="1" type="ORF">HBP98_16995</name>
</gene>
<name>A0A7X1A9E4_9LIST</name>
<dbReference type="Pfam" id="PF19807">
    <property type="entry name" value="DUF6290"/>
    <property type="match status" value="1"/>
</dbReference>
<evidence type="ECO:0000313" key="1">
    <source>
        <dbReference type="EMBL" id="MBC2373711.1"/>
    </source>
</evidence>
<dbReference type="EMBL" id="JAARMV010000008">
    <property type="protein sequence ID" value="MBC2373711.1"/>
    <property type="molecule type" value="Genomic_DNA"/>
</dbReference>
<dbReference type="NCBIfam" id="NF046040">
    <property type="entry name" value="RelB_antitoxin"/>
    <property type="match status" value="1"/>
</dbReference>
<evidence type="ECO:0000313" key="2">
    <source>
        <dbReference type="Proteomes" id="UP000546244"/>
    </source>
</evidence>
<protein>
    <submittedName>
        <fullName evidence="1">Toxin-antitoxin system antitoxin subunit</fullName>
    </submittedName>
</protein>
<comment type="caution">
    <text evidence="1">The sequence shown here is derived from an EMBL/GenBank/DDBJ whole genome shotgun (WGS) entry which is preliminary data.</text>
</comment>
<dbReference type="InterPro" id="IPR046257">
    <property type="entry name" value="DUF6290"/>
</dbReference>
<accession>A0A7X1A9E4</accession>
<proteinExistence type="predicted"/>
<reference evidence="1 2" key="1">
    <citation type="submission" date="2020-03" db="EMBL/GenBank/DDBJ databases">
        <title>Soil Listeria distribution.</title>
        <authorList>
            <person name="Liao J."/>
            <person name="Wiedmann M."/>
        </authorList>
    </citation>
    <scope>NUCLEOTIDE SEQUENCE [LARGE SCALE GENOMIC DNA]</scope>
    <source>
        <strain evidence="1 2">FSL L7-1850</strain>
    </source>
</reference>
<organism evidence="1 2">
    <name type="scientific">Listeria booriae</name>
    <dbReference type="NCBI Taxonomy" id="1552123"/>
    <lineage>
        <taxon>Bacteria</taxon>
        <taxon>Bacillati</taxon>
        <taxon>Bacillota</taxon>
        <taxon>Bacilli</taxon>
        <taxon>Bacillales</taxon>
        <taxon>Listeriaceae</taxon>
        <taxon>Listeria</taxon>
    </lineage>
</organism>
<dbReference type="Proteomes" id="UP000546244">
    <property type="component" value="Unassembled WGS sequence"/>
</dbReference>
<sequence>MTTITFRVSEEEKEFIQRMAEFNGMSLSELSRNQILESLEDQIDLRLYEKALQAHHTKDESISLQEMKKVLDI</sequence>
<dbReference type="RefSeq" id="WP_185620082.1">
    <property type="nucleotide sequence ID" value="NZ_JAARMV010000008.1"/>
</dbReference>
<dbReference type="AlphaFoldDB" id="A0A7X1A9E4"/>